<dbReference type="Proteomes" id="UP000245340">
    <property type="component" value="Unplaced"/>
</dbReference>
<dbReference type="GeneID" id="101367428"/>
<proteinExistence type="predicted"/>
<evidence type="ECO:0000259" key="3">
    <source>
        <dbReference type="PROSITE" id="PS51286"/>
    </source>
</evidence>
<dbReference type="InParanoid" id="A0A2U3X0K8"/>
<dbReference type="Pfam" id="PF08368">
    <property type="entry name" value="FAST_2"/>
    <property type="match status" value="1"/>
</dbReference>
<dbReference type="InterPro" id="IPR013584">
    <property type="entry name" value="RAP"/>
</dbReference>
<reference evidence="5" key="1">
    <citation type="submission" date="2025-08" db="UniProtKB">
        <authorList>
            <consortium name="RefSeq"/>
        </authorList>
    </citation>
    <scope>IDENTIFICATION</scope>
</reference>
<protein>
    <submittedName>
        <fullName evidence="5">FAST kinase domain-containing protein 3</fullName>
    </submittedName>
</protein>
<evidence type="ECO:0000313" key="4">
    <source>
        <dbReference type="Proteomes" id="UP000245340"/>
    </source>
</evidence>
<dbReference type="InterPro" id="IPR050870">
    <property type="entry name" value="FAST_kinase"/>
</dbReference>
<dbReference type="STRING" id="9708.A0A2U3X0K8"/>
<dbReference type="GO" id="GO:0016301">
    <property type="term" value="F:kinase activity"/>
    <property type="evidence" value="ECO:0007669"/>
    <property type="project" value="UniProtKB-KW"/>
</dbReference>
<evidence type="ECO:0000313" key="5">
    <source>
        <dbReference type="RefSeq" id="XP_004415432.1"/>
    </source>
</evidence>
<dbReference type="InterPro" id="IPR013579">
    <property type="entry name" value="FAST_2"/>
</dbReference>
<evidence type="ECO:0000256" key="1">
    <source>
        <dbReference type="ARBA" id="ARBA00004173"/>
    </source>
</evidence>
<dbReference type="OrthoDB" id="9985850at2759"/>
<organism evidence="4 5">
    <name type="scientific">Odobenus rosmarus divergens</name>
    <name type="common">Pacific walrus</name>
    <dbReference type="NCBI Taxonomy" id="9708"/>
    <lineage>
        <taxon>Eukaryota</taxon>
        <taxon>Metazoa</taxon>
        <taxon>Chordata</taxon>
        <taxon>Craniata</taxon>
        <taxon>Vertebrata</taxon>
        <taxon>Euteleostomi</taxon>
        <taxon>Mammalia</taxon>
        <taxon>Eutheria</taxon>
        <taxon>Laurasiatheria</taxon>
        <taxon>Carnivora</taxon>
        <taxon>Caniformia</taxon>
        <taxon>Pinnipedia</taxon>
        <taxon>Odobenidae</taxon>
        <taxon>Odobenus</taxon>
    </lineage>
</organism>
<gene>
    <name evidence="5" type="primary">FASTKD3</name>
</gene>
<dbReference type="PROSITE" id="PS51286">
    <property type="entry name" value="RAP"/>
    <property type="match status" value="1"/>
</dbReference>
<keyword evidence="2" id="KW-0496">Mitochondrion</keyword>
<dbReference type="GO" id="GO:0044528">
    <property type="term" value="P:regulation of mitochondrial mRNA stability"/>
    <property type="evidence" value="ECO:0007669"/>
    <property type="project" value="InterPro"/>
</dbReference>
<dbReference type="PANTHER" id="PTHR21228">
    <property type="entry name" value="FAST LEU-RICH DOMAIN-CONTAINING"/>
    <property type="match status" value="1"/>
</dbReference>
<dbReference type="GO" id="GO:0000963">
    <property type="term" value="P:mitochondrial RNA processing"/>
    <property type="evidence" value="ECO:0007669"/>
    <property type="project" value="TreeGrafter"/>
</dbReference>
<feature type="domain" description="RAP" evidence="3">
    <location>
        <begin position="591"/>
        <end position="649"/>
    </location>
</feature>
<accession>A0A2U3X0K8</accession>
<keyword evidence="4" id="KW-1185">Reference proteome</keyword>
<dbReference type="CTD" id="79072"/>
<dbReference type="GO" id="GO:0035770">
    <property type="term" value="C:ribonucleoprotein granule"/>
    <property type="evidence" value="ECO:0007669"/>
    <property type="project" value="TreeGrafter"/>
</dbReference>
<dbReference type="RefSeq" id="XP_004415432.1">
    <property type="nucleotide sequence ID" value="XM_004415375.1"/>
</dbReference>
<keyword evidence="5" id="KW-0808">Transferase</keyword>
<dbReference type="GO" id="GO:0005759">
    <property type="term" value="C:mitochondrial matrix"/>
    <property type="evidence" value="ECO:0007669"/>
    <property type="project" value="TreeGrafter"/>
</dbReference>
<dbReference type="SMART" id="SM00952">
    <property type="entry name" value="RAP"/>
    <property type="match status" value="1"/>
</dbReference>
<name>A0A2U3X0K8_ODORO</name>
<dbReference type="GO" id="GO:0003723">
    <property type="term" value="F:RNA binding"/>
    <property type="evidence" value="ECO:0007669"/>
    <property type="project" value="TreeGrafter"/>
</dbReference>
<dbReference type="InterPro" id="IPR010622">
    <property type="entry name" value="FAST_Leu-rich"/>
</dbReference>
<dbReference type="Pfam" id="PF06743">
    <property type="entry name" value="FAST_1"/>
    <property type="match status" value="1"/>
</dbReference>
<dbReference type="AlphaFoldDB" id="A0A2U3X0K8"/>
<evidence type="ECO:0000256" key="2">
    <source>
        <dbReference type="ARBA" id="ARBA00023128"/>
    </source>
</evidence>
<dbReference type="KEGG" id="oro:101367428"/>
<dbReference type="PANTHER" id="PTHR21228:SF9">
    <property type="entry name" value="FAST KINASE DOMAIN-CONTAINING PROTEIN 3, MITOCHONDRIAL"/>
    <property type="match status" value="1"/>
</dbReference>
<sequence length="969" mass="109455">MALITLRRNLCHLSDFRIHGALAALKNHPVNYVHKVSEERLCPWFCSPQSEPFRVRFHHGCCKKFHSEHGNDLNPVGEPVLSQAHDWDRPEQNLKSVDEQMFYRRLNNFTSSEEVLSFLSTLQTLPDTLAAGALQRICEVEKKEGNQKLPKEILKNSVFQALCIQCEQASSGLPDTVLVTALQALTLLHVDPHSSLLLNLVAECQRRLKRGGLEVHSLCILGESLMKLQGPGCAMLELIICQLKSEKLEEFTPEDIVALYRILQACSEKVDQHQAFLNKLNNFSLSVVYNLSPTLMSQMLSALAVLDQTQALPLVIKLGKYAVRHIPHFTNEELRKVLEAFTYFGHNDRFFTKALEQHVASVCLTLDPEVVSKVMEYCSRKRILSKPILDAVAETFVCQSEKFLPHQISELIEPFGKLNYLPPNASALFRKLENTLLTHFNYFPPKTLLKILHSCSLIECHPVNFMAKIFSPYFLQKLQGEELYLDRLSLAQLTQLFLTSVLECPFYKGQKLLPKYQVRSFLTPCSSLETPVDFHLYKSVKIGLIDLLGARLYFASKVLTPYCYTLDVEIKLDEEGLVLPYTVDEDVHKRVALCIDDPKRFSLNSKHLLGKEATKQRHLRLLGYHVVQIPYYEIEMIKSRVELVEYLQRKLFPQNMGVRWQGEALALSVSVSATLSLPCAPHDPRVDRRDTFDHPPKPAGAFDGRPSQLALRCGPRAGGRHTKHQVSGFPDPRELLGADPLFSGGFHAGSYLDVFGYCTMKEDLETLLALQQANIIANYAQHAQQGLHRTHGKMLSSRCPGSRTIMAFCRFPELLRFQAHDELILAEELPKFKKHLATLGCLHPGCERMLPDMAYNILKVHSKRLLKLPLEGPQEFLQDTLAQPRDLEDEVVLRYLWASMAQLKDEAQTPNMSSQTPSGLSILKPEEPLQEGMSTEPSAAHLCQGAPGTQVLVRLPPAQDPSLAHLSPQ</sequence>
<comment type="subcellular location">
    <subcellularLocation>
        <location evidence="1">Mitochondrion</location>
    </subcellularLocation>
</comment>
<keyword evidence="5" id="KW-0418">Kinase</keyword>
<dbReference type="Pfam" id="PF08373">
    <property type="entry name" value="RAP"/>
    <property type="match status" value="1"/>
</dbReference>